<organism evidence="2 3">
    <name type="scientific">Haloarcula onubensis</name>
    <dbReference type="NCBI Taxonomy" id="2950539"/>
    <lineage>
        <taxon>Archaea</taxon>
        <taxon>Methanobacteriati</taxon>
        <taxon>Methanobacteriota</taxon>
        <taxon>Stenosarchaea group</taxon>
        <taxon>Halobacteria</taxon>
        <taxon>Halobacteriales</taxon>
        <taxon>Haloarculaceae</taxon>
        <taxon>Haloarcula</taxon>
    </lineage>
</organism>
<protein>
    <submittedName>
        <fullName evidence="2">Uncharacterized protein</fullName>
    </submittedName>
</protein>
<keyword evidence="1" id="KW-0472">Membrane</keyword>
<name>A0ABU2FS21_9EURY</name>
<feature type="transmembrane region" description="Helical" evidence="1">
    <location>
        <begin position="67"/>
        <end position="100"/>
    </location>
</feature>
<keyword evidence="1" id="KW-1133">Transmembrane helix</keyword>
<gene>
    <name evidence="2" type="ORF">NDI86_15620</name>
</gene>
<evidence type="ECO:0000313" key="3">
    <source>
        <dbReference type="Proteomes" id="UP001268864"/>
    </source>
</evidence>
<comment type="caution">
    <text evidence="2">The sequence shown here is derived from an EMBL/GenBank/DDBJ whole genome shotgun (WGS) entry which is preliminary data.</text>
</comment>
<proteinExistence type="predicted"/>
<dbReference type="Proteomes" id="UP001268864">
    <property type="component" value="Unassembled WGS sequence"/>
</dbReference>
<feature type="transmembrane region" description="Helical" evidence="1">
    <location>
        <begin position="22"/>
        <end position="47"/>
    </location>
</feature>
<evidence type="ECO:0000313" key="2">
    <source>
        <dbReference type="EMBL" id="MDS0283555.1"/>
    </source>
</evidence>
<accession>A0ABU2FS21</accession>
<sequence length="102" mass="9748">MAHGGSAARPTGRLDPALVGTVLLRLGLGIVALTVPVAAGALAGLLATAASPAGGVALAMRAMDAPLLGGVGLAWLVHVATLTALCGCWLLGAGLLLAGLYG</sequence>
<keyword evidence="3" id="KW-1185">Reference proteome</keyword>
<dbReference type="EMBL" id="JAMQOS010000005">
    <property type="protein sequence ID" value="MDS0283555.1"/>
    <property type="molecule type" value="Genomic_DNA"/>
</dbReference>
<dbReference type="RefSeq" id="WP_310901386.1">
    <property type="nucleotide sequence ID" value="NZ_JAMQOS010000005.1"/>
</dbReference>
<evidence type="ECO:0000256" key="1">
    <source>
        <dbReference type="SAM" id="Phobius"/>
    </source>
</evidence>
<reference evidence="2 3" key="1">
    <citation type="submission" date="2022-06" db="EMBL/GenBank/DDBJ databases">
        <title>Halomicroarcula sp. a new haloarchaeum isolate from saline soil.</title>
        <authorList>
            <person name="Strakova D."/>
            <person name="Galisteo C."/>
            <person name="Sanchez-Porro C."/>
            <person name="Ventosa A."/>
        </authorList>
    </citation>
    <scope>NUCLEOTIDE SEQUENCE [LARGE SCALE GENOMIC DNA]</scope>
    <source>
        <strain evidence="2 3">S3CR25-11</strain>
    </source>
</reference>
<keyword evidence="1" id="KW-0812">Transmembrane</keyword>